<keyword evidence="1" id="KW-0813">Transport</keyword>
<evidence type="ECO:0000256" key="3">
    <source>
        <dbReference type="ARBA" id="ARBA00022723"/>
    </source>
</evidence>
<keyword evidence="4" id="KW-0249">Electron transport</keyword>
<dbReference type="RefSeq" id="WP_213124672.1">
    <property type="nucleotide sequence ID" value="NZ_JAGYPG010000002.1"/>
</dbReference>
<keyword evidence="2 6" id="KW-0349">Heme</keyword>
<dbReference type="PANTHER" id="PTHR37823:SF4">
    <property type="entry name" value="MENAQUINOL-CYTOCHROME C REDUCTASE CYTOCHROME B_C SUBUNIT"/>
    <property type="match status" value="1"/>
</dbReference>
<keyword evidence="5 7" id="KW-0408">Iron</keyword>
<gene>
    <name evidence="10" type="ORF">KHA97_10350</name>
</gene>
<dbReference type="GO" id="GO:0009055">
    <property type="term" value="F:electron transfer activity"/>
    <property type="evidence" value="ECO:0007669"/>
    <property type="project" value="InterPro"/>
</dbReference>
<organism evidence="10 11">
    <name type="scientific">Lederbergia citri</name>
    <dbReference type="NCBI Taxonomy" id="2833580"/>
    <lineage>
        <taxon>Bacteria</taxon>
        <taxon>Bacillati</taxon>
        <taxon>Bacillota</taxon>
        <taxon>Bacilli</taxon>
        <taxon>Bacillales</taxon>
        <taxon>Bacillaceae</taxon>
        <taxon>Lederbergia</taxon>
    </lineage>
</organism>
<evidence type="ECO:0000256" key="7">
    <source>
        <dbReference type="PIRSR" id="PIRSR000025-2"/>
    </source>
</evidence>
<sequence>MKKKVIGLFMGISLALGLAACGGGGNNANNNNNNGGATATNDAETIVQKNCTSCHGENLEGRNGPELAHIGSQLSKDEILKTIQEGRPGMPGNLIKGDDAEKVATWLSEKK</sequence>
<keyword evidence="3 7" id="KW-0479">Metal-binding</keyword>
<evidence type="ECO:0000313" key="10">
    <source>
        <dbReference type="EMBL" id="MBS4195456.1"/>
    </source>
</evidence>
<feature type="binding site" description="covalent" evidence="6">
    <location>
        <position position="51"/>
    </location>
    <ligand>
        <name>heme c</name>
        <dbReference type="ChEBI" id="CHEBI:61717"/>
    </ligand>
</feature>
<evidence type="ECO:0000259" key="9">
    <source>
        <dbReference type="PROSITE" id="PS51007"/>
    </source>
</evidence>
<dbReference type="PIRSF" id="PIRSF000025">
    <property type="entry name" value="Cytc_Bsub_c550"/>
    <property type="match status" value="1"/>
</dbReference>
<evidence type="ECO:0000256" key="5">
    <source>
        <dbReference type="ARBA" id="ARBA00023004"/>
    </source>
</evidence>
<dbReference type="AlphaFoldDB" id="A0A942YIK0"/>
<dbReference type="PANTHER" id="PTHR37823">
    <property type="entry name" value="CYTOCHROME C-553-LIKE"/>
    <property type="match status" value="1"/>
</dbReference>
<dbReference type="GO" id="GO:0020037">
    <property type="term" value="F:heme binding"/>
    <property type="evidence" value="ECO:0007669"/>
    <property type="project" value="InterPro"/>
</dbReference>
<keyword evidence="8" id="KW-0732">Signal</keyword>
<dbReference type="Pfam" id="PF13442">
    <property type="entry name" value="Cytochrome_CBB3"/>
    <property type="match status" value="1"/>
</dbReference>
<evidence type="ECO:0000256" key="4">
    <source>
        <dbReference type="ARBA" id="ARBA00022982"/>
    </source>
</evidence>
<accession>A0A942YIK0</accession>
<protein>
    <submittedName>
        <fullName evidence="10">Cytochrome c</fullName>
    </submittedName>
</protein>
<evidence type="ECO:0000256" key="2">
    <source>
        <dbReference type="ARBA" id="ARBA00022617"/>
    </source>
</evidence>
<feature type="binding site" description="axial binding residue" evidence="7">
    <location>
        <position position="90"/>
    </location>
    <ligand>
        <name>heme c</name>
        <dbReference type="ChEBI" id="CHEBI:61717"/>
    </ligand>
    <ligandPart>
        <name>Fe</name>
        <dbReference type="ChEBI" id="CHEBI:18248"/>
    </ligandPart>
</feature>
<reference evidence="10 11" key="1">
    <citation type="submission" date="2021-05" db="EMBL/GenBank/DDBJ databases">
        <title>Novel Bacillus species.</title>
        <authorList>
            <person name="Liu G."/>
        </authorList>
    </citation>
    <scope>NUCLEOTIDE SEQUENCE [LARGE SCALE GENOMIC DNA]</scope>
    <source>
        <strain evidence="11">FJAT-49780</strain>
    </source>
</reference>
<dbReference type="PROSITE" id="PS51007">
    <property type="entry name" value="CYTC"/>
    <property type="match status" value="1"/>
</dbReference>
<evidence type="ECO:0000256" key="6">
    <source>
        <dbReference type="PIRSR" id="PIRSR000025-1"/>
    </source>
</evidence>
<dbReference type="Gene3D" id="1.10.760.10">
    <property type="entry name" value="Cytochrome c-like domain"/>
    <property type="match status" value="1"/>
</dbReference>
<comment type="caution">
    <text evidence="10">The sequence shown here is derived from an EMBL/GenBank/DDBJ whole genome shotgun (WGS) entry which is preliminary data.</text>
</comment>
<comment type="PTM">
    <text evidence="6">Binds 1 heme c group covalently per subunit.</text>
</comment>
<dbReference type="InterPro" id="IPR009056">
    <property type="entry name" value="Cyt_c-like_dom"/>
</dbReference>
<feature type="domain" description="Cytochrome c" evidence="9">
    <location>
        <begin position="38"/>
        <end position="111"/>
    </location>
</feature>
<name>A0A942YIK0_9BACI</name>
<dbReference type="InterPro" id="IPR054782">
    <property type="entry name" value="Cytochro_C551"/>
</dbReference>
<proteinExistence type="predicted"/>
<dbReference type="GO" id="GO:0005506">
    <property type="term" value="F:iron ion binding"/>
    <property type="evidence" value="ECO:0007669"/>
    <property type="project" value="InterPro"/>
</dbReference>
<dbReference type="EMBL" id="JAGYPG010000002">
    <property type="protein sequence ID" value="MBS4195456.1"/>
    <property type="molecule type" value="Genomic_DNA"/>
</dbReference>
<feature type="binding site" description="axial binding residue" evidence="7">
    <location>
        <position position="55"/>
    </location>
    <ligand>
        <name>heme c</name>
        <dbReference type="ChEBI" id="CHEBI:61717"/>
    </ligand>
    <ligandPart>
        <name>Fe</name>
        <dbReference type="ChEBI" id="CHEBI:18248"/>
    </ligandPart>
</feature>
<dbReference type="InterPro" id="IPR036909">
    <property type="entry name" value="Cyt_c-like_dom_sf"/>
</dbReference>
<dbReference type="InterPro" id="IPR012218">
    <property type="entry name" value="Cyt_c_BACSU-c550-type"/>
</dbReference>
<dbReference type="SUPFAM" id="SSF46626">
    <property type="entry name" value="Cytochrome c"/>
    <property type="match status" value="1"/>
</dbReference>
<evidence type="ECO:0000256" key="1">
    <source>
        <dbReference type="ARBA" id="ARBA00022448"/>
    </source>
</evidence>
<dbReference type="PROSITE" id="PS51257">
    <property type="entry name" value="PROKAR_LIPOPROTEIN"/>
    <property type="match status" value="1"/>
</dbReference>
<feature type="signal peptide" evidence="8">
    <location>
        <begin position="1"/>
        <end position="20"/>
    </location>
</feature>
<evidence type="ECO:0000313" key="11">
    <source>
        <dbReference type="Proteomes" id="UP000681414"/>
    </source>
</evidence>
<dbReference type="NCBIfam" id="NF045774">
    <property type="entry name" value="cytochro_C551"/>
    <property type="match status" value="1"/>
</dbReference>
<dbReference type="Proteomes" id="UP000681414">
    <property type="component" value="Unassembled WGS sequence"/>
</dbReference>
<feature type="binding site" description="covalent" evidence="6">
    <location>
        <position position="54"/>
    </location>
    <ligand>
        <name>heme c</name>
        <dbReference type="ChEBI" id="CHEBI:61717"/>
    </ligand>
</feature>
<keyword evidence="11" id="KW-1185">Reference proteome</keyword>
<feature type="chain" id="PRO_5039299505" evidence="8">
    <location>
        <begin position="21"/>
        <end position="111"/>
    </location>
</feature>
<dbReference type="InterPro" id="IPR051811">
    <property type="entry name" value="Cytochrome_c550/c551-like"/>
</dbReference>
<dbReference type="GO" id="GO:0016020">
    <property type="term" value="C:membrane"/>
    <property type="evidence" value="ECO:0007669"/>
    <property type="project" value="InterPro"/>
</dbReference>
<evidence type="ECO:0000256" key="8">
    <source>
        <dbReference type="SAM" id="SignalP"/>
    </source>
</evidence>